<dbReference type="Proteomes" id="UP000321062">
    <property type="component" value="Chromosome"/>
</dbReference>
<dbReference type="KEGG" id="yti:FNA67_00765"/>
<evidence type="ECO:0000259" key="1">
    <source>
        <dbReference type="Pfam" id="PF01890"/>
    </source>
</evidence>
<dbReference type="PANTHER" id="PTHR37477">
    <property type="entry name" value="COBALT-PRECORRIN-5A HYDROLASE"/>
    <property type="match status" value="1"/>
</dbReference>
<dbReference type="AlphaFoldDB" id="A0A5B9DHN4"/>
<keyword evidence="3" id="KW-1185">Reference proteome</keyword>
<sequence length="124" mass="12592">MDGEKAMKLAVGIGLSSRAEADEIVALVTSCLAGLRGEVEVLVSSRRKAGNVALSSAAERLGAPLVLLDDATLARQDVPHPSRVAEARTGLDGVAEAAALHFGPLLVGKTKSAHATCAIAEIAP</sequence>
<accession>A0A5B9DHN4</accession>
<protein>
    <submittedName>
        <fullName evidence="2">Cobalamin biosynthesis protein</fullName>
    </submittedName>
</protein>
<reference evidence="2 3" key="1">
    <citation type="journal article" date="2015" name="Int. J. Syst. Evol. Microbiol.">
        <title>Youhaiella tibetensis gen. nov., sp. nov., isolated from subsurface sediment.</title>
        <authorList>
            <person name="Wang Y.X."/>
            <person name="Huang F.Q."/>
            <person name="Nogi Y."/>
            <person name="Pang S.J."/>
            <person name="Wang P.K."/>
            <person name="Lv J."/>
        </authorList>
    </citation>
    <scope>NUCLEOTIDE SEQUENCE [LARGE SCALE GENOMIC DNA]</scope>
    <source>
        <strain evidence="3">fig4</strain>
    </source>
</reference>
<proteinExistence type="predicted"/>
<organism evidence="2 3">
    <name type="scientific">Paradevosia tibetensis</name>
    <dbReference type="NCBI Taxonomy" id="1447062"/>
    <lineage>
        <taxon>Bacteria</taxon>
        <taxon>Pseudomonadati</taxon>
        <taxon>Pseudomonadota</taxon>
        <taxon>Alphaproteobacteria</taxon>
        <taxon>Hyphomicrobiales</taxon>
        <taxon>Devosiaceae</taxon>
        <taxon>Paradevosia</taxon>
    </lineage>
</organism>
<dbReference type="InterPro" id="IPR052553">
    <property type="entry name" value="CbiG_hydrolase"/>
</dbReference>
<dbReference type="Gene3D" id="3.30.420.180">
    <property type="entry name" value="CobE/GbiG C-terminal domain"/>
    <property type="match status" value="1"/>
</dbReference>
<dbReference type="GO" id="GO:0009236">
    <property type="term" value="P:cobalamin biosynthetic process"/>
    <property type="evidence" value="ECO:0007669"/>
    <property type="project" value="InterPro"/>
</dbReference>
<dbReference type="OrthoDB" id="7949820at2"/>
<evidence type="ECO:0000313" key="2">
    <source>
        <dbReference type="EMBL" id="QEE18801.1"/>
    </source>
</evidence>
<gene>
    <name evidence="2" type="ORF">FNA67_00765</name>
</gene>
<feature type="domain" description="CobE/GbiG C-terminal" evidence="1">
    <location>
        <begin position="9"/>
        <end position="120"/>
    </location>
</feature>
<dbReference type="SUPFAM" id="SSF159664">
    <property type="entry name" value="CobE/GbiG C-terminal domain-like"/>
    <property type="match status" value="1"/>
</dbReference>
<dbReference type="InterPro" id="IPR002750">
    <property type="entry name" value="CobE/GbiG_C"/>
</dbReference>
<dbReference type="Pfam" id="PF01890">
    <property type="entry name" value="CbiG_C"/>
    <property type="match status" value="1"/>
</dbReference>
<dbReference type="PANTHER" id="PTHR37477:SF1">
    <property type="entry name" value="COBALT-PRECORRIN-5A HYDROLASE"/>
    <property type="match status" value="1"/>
</dbReference>
<dbReference type="EMBL" id="CP041690">
    <property type="protein sequence ID" value="QEE18801.1"/>
    <property type="molecule type" value="Genomic_DNA"/>
</dbReference>
<dbReference type="InterPro" id="IPR036518">
    <property type="entry name" value="CobE/GbiG_C_sf"/>
</dbReference>
<evidence type="ECO:0000313" key="3">
    <source>
        <dbReference type="Proteomes" id="UP000321062"/>
    </source>
</evidence>
<name>A0A5B9DHN4_9HYPH</name>